<feature type="compositionally biased region" description="Basic and acidic residues" evidence="1">
    <location>
        <begin position="20"/>
        <end position="44"/>
    </location>
</feature>
<comment type="caution">
    <text evidence="2">The sequence shown here is derived from an EMBL/GenBank/DDBJ whole genome shotgun (WGS) entry which is preliminary data.</text>
</comment>
<evidence type="ECO:0000313" key="2">
    <source>
        <dbReference type="EMBL" id="OAB86334.1"/>
    </source>
</evidence>
<organism evidence="2 3">
    <name type="scientific">Janibacter melonis</name>
    <dbReference type="NCBI Taxonomy" id="262209"/>
    <lineage>
        <taxon>Bacteria</taxon>
        <taxon>Bacillati</taxon>
        <taxon>Actinomycetota</taxon>
        <taxon>Actinomycetes</taxon>
        <taxon>Micrococcales</taxon>
        <taxon>Intrasporangiaceae</taxon>
        <taxon>Janibacter</taxon>
    </lineage>
</organism>
<dbReference type="STRING" id="262209.AWH69_13395"/>
<evidence type="ECO:0000256" key="1">
    <source>
        <dbReference type="SAM" id="MobiDB-lite"/>
    </source>
</evidence>
<dbReference type="AlphaFoldDB" id="A0A176Q9I2"/>
<feature type="region of interest" description="Disordered" evidence="1">
    <location>
        <begin position="1"/>
        <end position="44"/>
    </location>
</feature>
<keyword evidence="3" id="KW-1185">Reference proteome</keyword>
<protein>
    <submittedName>
        <fullName evidence="2">Uncharacterized protein</fullName>
    </submittedName>
</protein>
<sequence length="84" mass="9069">MCSIIVEGSDNVLQDEETETGARERGGQGERGRERGPEGGRGWREVWTQERTAGCGPTAEVPEEGRRLPAPAVALLPVPAPFVR</sequence>
<gene>
    <name evidence="2" type="ORF">AWH69_13395</name>
</gene>
<evidence type="ECO:0000313" key="3">
    <source>
        <dbReference type="Proteomes" id="UP000076976"/>
    </source>
</evidence>
<name>A0A176Q9I2_9MICO</name>
<dbReference type="EMBL" id="LQZG01000004">
    <property type="protein sequence ID" value="OAB86334.1"/>
    <property type="molecule type" value="Genomic_DNA"/>
</dbReference>
<reference evidence="2 3" key="1">
    <citation type="submission" date="2016-01" db="EMBL/GenBank/DDBJ databases">
        <title>Janibacter melonis strain CD11_4 genome sequencing and assembly.</title>
        <authorList>
            <person name="Nair G.R."/>
            <person name="Kaur G."/>
            <person name="Chander A.M."/>
            <person name="Mayilraj S."/>
        </authorList>
    </citation>
    <scope>NUCLEOTIDE SEQUENCE [LARGE SCALE GENOMIC DNA]</scope>
    <source>
        <strain evidence="2 3">CD11-4</strain>
    </source>
</reference>
<proteinExistence type="predicted"/>
<accession>A0A176Q9I2</accession>
<dbReference type="Proteomes" id="UP000076976">
    <property type="component" value="Unassembled WGS sequence"/>
</dbReference>